<dbReference type="RefSeq" id="WP_077202652.1">
    <property type="nucleotide sequence ID" value="NZ_CP019330.1"/>
</dbReference>
<dbReference type="AlphaFoldDB" id="A0A1N7G4T1"/>
<dbReference type="Proteomes" id="UP000187321">
    <property type="component" value="Plasmid unnamed3"/>
</dbReference>
<keyword evidence="4" id="KW-1185">Reference proteome</keyword>
<evidence type="ECO:0000313" key="3">
    <source>
        <dbReference type="EMBL" id="SIS07571.1"/>
    </source>
</evidence>
<dbReference type="EMBL" id="CP019330">
    <property type="protein sequence ID" value="APX98732.1"/>
    <property type="molecule type" value="Genomic_DNA"/>
</dbReference>
<reference evidence="2 5" key="1">
    <citation type="submission" date="2017-01" db="EMBL/GenBank/DDBJ databases">
        <title>Complete genome sequence of Haloterrigena daqingensis type strain (JX313T).</title>
        <authorList>
            <person name="Shuang W."/>
        </authorList>
    </citation>
    <scope>NUCLEOTIDE SEQUENCE [LARGE SCALE GENOMIC DNA]</scope>
    <source>
        <strain evidence="5">JX313</strain>
        <strain evidence="2">JX313T</strain>
        <plasmid evidence="5">Plasmid unnamed3</plasmid>
        <plasmid evidence="2">unnamed3</plasmid>
    </source>
</reference>
<dbReference type="Proteomes" id="UP000185687">
    <property type="component" value="Unassembled WGS sequence"/>
</dbReference>
<dbReference type="KEGG" id="hda:BB347_18680"/>
<dbReference type="EMBL" id="FTNP01000009">
    <property type="protein sequence ID" value="SIS07571.1"/>
    <property type="molecule type" value="Genomic_DNA"/>
</dbReference>
<organism evidence="3 4">
    <name type="scientific">Natronorubrum daqingense</name>
    <dbReference type="NCBI Taxonomy" id="588898"/>
    <lineage>
        <taxon>Archaea</taxon>
        <taxon>Methanobacteriati</taxon>
        <taxon>Methanobacteriota</taxon>
        <taxon>Stenosarchaea group</taxon>
        <taxon>Halobacteria</taxon>
        <taxon>Halobacteriales</taxon>
        <taxon>Natrialbaceae</taxon>
        <taxon>Natronorubrum</taxon>
    </lineage>
</organism>
<keyword evidence="2" id="KW-0614">Plasmid</keyword>
<feature type="region of interest" description="Disordered" evidence="1">
    <location>
        <begin position="130"/>
        <end position="156"/>
    </location>
</feature>
<proteinExistence type="predicted"/>
<geneLocation type="plasmid" evidence="2">
    <name>unnamed3</name>
</geneLocation>
<evidence type="ECO:0000313" key="5">
    <source>
        <dbReference type="Proteomes" id="UP000187321"/>
    </source>
</evidence>
<evidence type="ECO:0000313" key="2">
    <source>
        <dbReference type="EMBL" id="APX98732.1"/>
    </source>
</evidence>
<name>A0A1N7G4T1_9EURY</name>
<gene>
    <name evidence="2" type="ORF">BB347_18680</name>
    <name evidence="3" type="ORF">SAMN05421809_3722</name>
</gene>
<protein>
    <submittedName>
        <fullName evidence="3">Uncharacterized protein</fullName>
    </submittedName>
</protein>
<dbReference type="GeneID" id="30958013"/>
<reference evidence="3 4" key="2">
    <citation type="submission" date="2017-01" db="EMBL/GenBank/DDBJ databases">
        <authorList>
            <person name="Mah S.A."/>
            <person name="Swanson W.J."/>
            <person name="Moy G.W."/>
            <person name="Vacquier V.D."/>
        </authorList>
    </citation>
    <scope>NUCLEOTIDE SEQUENCE [LARGE SCALE GENOMIC DNA]</scope>
    <source>
        <strain evidence="3 4">CGMCC 1.8909</strain>
    </source>
</reference>
<sequence length="220" mass="24106">MSPDDTGQSRSIGVNVISTVQVPEQHLNRDMTDGKIRANILKHGVFESNEELAESISVIRERVPDTDYDDEREIRTDGGTSTDETELDMPHNCIMCEQEEATKTVEEIIRGEVREFSVCAACETEIKDKRSENANTDSDDDRQIRTDGGTSSSDTEQCIECGDAVGNNPFYANSGLVAGAFDDVEDGESVPVKDVFGFNDGPYCSLDCSLDTETEPEGSK</sequence>
<evidence type="ECO:0000313" key="4">
    <source>
        <dbReference type="Proteomes" id="UP000185687"/>
    </source>
</evidence>
<evidence type="ECO:0000256" key="1">
    <source>
        <dbReference type="SAM" id="MobiDB-lite"/>
    </source>
</evidence>
<accession>A0A1N7G4T1</accession>